<protein>
    <submittedName>
        <fullName evidence="2">DUF1192 domain-containing protein</fullName>
    </submittedName>
</protein>
<accession>A0ABX7BCF4</accession>
<gene>
    <name evidence="2" type="ORF">IGS68_06995</name>
</gene>
<keyword evidence="3" id="KW-1185">Reference proteome</keyword>
<dbReference type="RefSeq" id="WP_201078401.1">
    <property type="nucleotide sequence ID" value="NZ_CP067420.1"/>
</dbReference>
<evidence type="ECO:0000256" key="1">
    <source>
        <dbReference type="SAM" id="Coils"/>
    </source>
</evidence>
<organism evidence="2 3">
    <name type="scientific">Skermanella cutis</name>
    <dbReference type="NCBI Taxonomy" id="2775420"/>
    <lineage>
        <taxon>Bacteria</taxon>
        <taxon>Pseudomonadati</taxon>
        <taxon>Pseudomonadota</taxon>
        <taxon>Alphaproteobacteria</taxon>
        <taxon>Rhodospirillales</taxon>
        <taxon>Azospirillaceae</taxon>
        <taxon>Skermanella</taxon>
    </lineage>
</organism>
<dbReference type="Proteomes" id="UP000595197">
    <property type="component" value="Chromosome"/>
</dbReference>
<proteinExistence type="predicted"/>
<feature type="coiled-coil region" evidence="1">
    <location>
        <begin position="23"/>
        <end position="50"/>
    </location>
</feature>
<keyword evidence="1" id="KW-0175">Coiled coil</keyword>
<evidence type="ECO:0000313" key="2">
    <source>
        <dbReference type="EMBL" id="QQP90963.1"/>
    </source>
</evidence>
<sequence length="60" mass="6631">MNLEELEPAKKPAAKKDLTVMSIDELRDYIATLQGEIERAEGAIAAKQAHRSGAEAFFKK</sequence>
<reference evidence="2" key="1">
    <citation type="submission" date="2021-02" db="EMBL/GenBank/DDBJ databases">
        <title>Skermanella TT6 skin isolate.</title>
        <authorList>
            <person name="Lee K."/>
            <person name="Ganzorig M."/>
        </authorList>
    </citation>
    <scope>NUCLEOTIDE SEQUENCE</scope>
    <source>
        <strain evidence="2">TT6</strain>
    </source>
</reference>
<dbReference type="InterPro" id="IPR009579">
    <property type="entry name" value="DUF1192"/>
</dbReference>
<name>A0ABX7BCF4_9PROT</name>
<dbReference type="Pfam" id="PF06698">
    <property type="entry name" value="DUF1192"/>
    <property type="match status" value="1"/>
</dbReference>
<dbReference type="EMBL" id="CP067420">
    <property type="protein sequence ID" value="QQP90963.1"/>
    <property type="molecule type" value="Genomic_DNA"/>
</dbReference>
<evidence type="ECO:0000313" key="3">
    <source>
        <dbReference type="Proteomes" id="UP000595197"/>
    </source>
</evidence>